<dbReference type="PANTHER" id="PTHR23155:SF1114">
    <property type="entry name" value="OS02G0475500 PROTEIN"/>
    <property type="match status" value="1"/>
</dbReference>
<reference evidence="2" key="1">
    <citation type="journal article" date="2005" name="Nature">
        <title>The map-based sequence of the rice genome.</title>
        <authorList>
            <consortium name="International rice genome sequencing project (IRGSP)"/>
            <person name="Matsumoto T."/>
            <person name="Wu J."/>
            <person name="Kanamori H."/>
            <person name="Katayose Y."/>
            <person name="Fujisawa M."/>
            <person name="Namiki N."/>
            <person name="Mizuno H."/>
            <person name="Yamamoto K."/>
            <person name="Antonio B.A."/>
            <person name="Baba T."/>
            <person name="Sakata K."/>
            <person name="Nagamura Y."/>
            <person name="Aoki H."/>
            <person name="Arikawa K."/>
            <person name="Arita K."/>
            <person name="Bito T."/>
            <person name="Chiden Y."/>
            <person name="Fujitsuka N."/>
            <person name="Fukunaka R."/>
            <person name="Hamada M."/>
            <person name="Harada C."/>
            <person name="Hayashi A."/>
            <person name="Hijishita S."/>
            <person name="Honda M."/>
            <person name="Hosokawa S."/>
            <person name="Ichikawa Y."/>
            <person name="Idonuma A."/>
            <person name="Iijima M."/>
            <person name="Ikeda M."/>
            <person name="Ikeno M."/>
            <person name="Ito K."/>
            <person name="Ito S."/>
            <person name="Ito T."/>
            <person name="Ito Y."/>
            <person name="Ito Y."/>
            <person name="Iwabuchi A."/>
            <person name="Kamiya K."/>
            <person name="Karasawa W."/>
            <person name="Kurita K."/>
            <person name="Katagiri S."/>
            <person name="Kikuta A."/>
            <person name="Kobayashi H."/>
            <person name="Kobayashi N."/>
            <person name="Machita K."/>
            <person name="Maehara T."/>
            <person name="Masukawa M."/>
            <person name="Mizubayashi T."/>
            <person name="Mukai Y."/>
            <person name="Nagasaki H."/>
            <person name="Nagata Y."/>
            <person name="Naito S."/>
            <person name="Nakashima M."/>
            <person name="Nakama Y."/>
            <person name="Nakamichi Y."/>
            <person name="Nakamura M."/>
            <person name="Meguro A."/>
            <person name="Negishi M."/>
            <person name="Ohta I."/>
            <person name="Ohta T."/>
            <person name="Okamoto M."/>
            <person name="Ono N."/>
            <person name="Saji S."/>
            <person name="Sakaguchi M."/>
            <person name="Sakai K."/>
            <person name="Shibata M."/>
            <person name="Shimokawa T."/>
            <person name="Song J."/>
            <person name="Takazaki Y."/>
            <person name="Terasawa K."/>
            <person name="Tsugane M."/>
            <person name="Tsuji K."/>
            <person name="Ueda S."/>
            <person name="Waki K."/>
            <person name="Yamagata H."/>
            <person name="Yamamoto M."/>
            <person name="Yamamoto S."/>
            <person name="Yamane H."/>
            <person name="Yoshiki S."/>
            <person name="Yoshihara R."/>
            <person name="Yukawa K."/>
            <person name="Zhong H."/>
            <person name="Yano M."/>
            <person name="Yuan Q."/>
            <person name="Ouyang S."/>
            <person name="Liu J."/>
            <person name="Jones K.M."/>
            <person name="Gansberger K."/>
            <person name="Moffat K."/>
            <person name="Hill J."/>
            <person name="Bera J."/>
            <person name="Fadrosh D."/>
            <person name="Jin S."/>
            <person name="Johri S."/>
            <person name="Kim M."/>
            <person name="Overton L."/>
            <person name="Reardon M."/>
            <person name="Tsitrin T."/>
            <person name="Vuong H."/>
            <person name="Weaver B."/>
            <person name="Ciecko A."/>
            <person name="Tallon L."/>
            <person name="Jackson J."/>
            <person name="Pai G."/>
            <person name="Aken S.V."/>
            <person name="Utterback T."/>
            <person name="Reidmuller S."/>
            <person name="Feldblyum T."/>
            <person name="Hsiao J."/>
            <person name="Zismann V."/>
            <person name="Iobst S."/>
            <person name="de Vazeille A.R."/>
            <person name="Buell C.R."/>
            <person name="Ying K."/>
            <person name="Li Y."/>
            <person name="Lu T."/>
            <person name="Huang Y."/>
            <person name="Zhao Q."/>
            <person name="Feng Q."/>
            <person name="Zhang L."/>
            <person name="Zhu J."/>
            <person name="Weng Q."/>
            <person name="Mu J."/>
            <person name="Lu Y."/>
            <person name="Fan D."/>
            <person name="Liu Y."/>
            <person name="Guan J."/>
            <person name="Zhang Y."/>
            <person name="Yu S."/>
            <person name="Liu X."/>
            <person name="Zhang Y."/>
            <person name="Hong G."/>
            <person name="Han B."/>
            <person name="Choisne N."/>
            <person name="Demange N."/>
            <person name="Orjeda G."/>
            <person name="Samain S."/>
            <person name="Cattolico L."/>
            <person name="Pelletier E."/>
            <person name="Couloux A."/>
            <person name="Segurens B."/>
            <person name="Wincker P."/>
            <person name="D'Hont A."/>
            <person name="Scarpelli C."/>
            <person name="Weissenbach J."/>
            <person name="Salanoubat M."/>
            <person name="Quetier F."/>
            <person name="Yu Y."/>
            <person name="Kim H.R."/>
            <person name="Rambo T."/>
            <person name="Currie J."/>
            <person name="Collura K."/>
            <person name="Luo M."/>
            <person name="Yang T."/>
            <person name="Ammiraju J.S.S."/>
            <person name="Engler F."/>
            <person name="Soderlund C."/>
            <person name="Wing R.A."/>
            <person name="Palmer L.E."/>
            <person name="de la Bastide M."/>
            <person name="Spiegel L."/>
            <person name="Nascimento L."/>
            <person name="Zutavern T."/>
            <person name="O'Shaughnessy A."/>
            <person name="Dike S."/>
            <person name="Dedhia N."/>
            <person name="Preston R."/>
            <person name="Balija V."/>
            <person name="McCombie W.R."/>
            <person name="Chow T."/>
            <person name="Chen H."/>
            <person name="Chung M."/>
            <person name="Chen C."/>
            <person name="Shaw J."/>
            <person name="Wu H."/>
            <person name="Hsiao K."/>
            <person name="Chao Y."/>
            <person name="Chu M."/>
            <person name="Cheng C."/>
            <person name="Hour A."/>
            <person name="Lee P."/>
            <person name="Lin S."/>
            <person name="Lin Y."/>
            <person name="Liou J."/>
            <person name="Liu S."/>
            <person name="Hsing Y."/>
            <person name="Raghuvanshi S."/>
            <person name="Mohanty A."/>
            <person name="Bharti A.K."/>
            <person name="Gaur A."/>
            <person name="Gupta V."/>
            <person name="Kumar D."/>
            <person name="Ravi V."/>
            <person name="Vij S."/>
            <person name="Kapur A."/>
            <person name="Khurana P."/>
            <person name="Khurana P."/>
            <person name="Khurana J.P."/>
            <person name="Tyagi A.K."/>
            <person name="Gaikwad K."/>
            <person name="Singh A."/>
            <person name="Dalal V."/>
            <person name="Srivastava S."/>
            <person name="Dixit A."/>
            <person name="Pal A.K."/>
            <person name="Ghazi I.A."/>
            <person name="Yadav M."/>
            <person name="Pandit A."/>
            <person name="Bhargava A."/>
            <person name="Sureshbabu K."/>
            <person name="Batra K."/>
            <person name="Sharma T.R."/>
            <person name="Mohapatra T."/>
            <person name="Singh N.K."/>
            <person name="Messing J."/>
            <person name="Nelson A.B."/>
            <person name="Fuks G."/>
            <person name="Kavchok S."/>
            <person name="Keizer G."/>
            <person name="Linton E."/>
            <person name="Llaca V."/>
            <person name="Song R."/>
            <person name="Tanyolac B."/>
            <person name="Young S."/>
            <person name="Ho-Il K."/>
            <person name="Hahn J.H."/>
            <person name="Sangsakoo G."/>
            <person name="Vanavichit A."/>
            <person name="de Mattos Luiz.A.T."/>
            <person name="Zimmer P.D."/>
            <person name="Malone G."/>
            <person name="Dellagostin O."/>
            <person name="de Oliveira A.C."/>
            <person name="Bevan M."/>
            <person name="Bancroft I."/>
            <person name="Minx P."/>
            <person name="Cordum H."/>
            <person name="Wilson R."/>
            <person name="Cheng Z."/>
            <person name="Jin W."/>
            <person name="Jiang J."/>
            <person name="Leong S.A."/>
            <person name="Iwama H."/>
            <person name="Gojobori T."/>
            <person name="Itoh T."/>
            <person name="Niimura Y."/>
            <person name="Fujii Y."/>
            <person name="Habara T."/>
            <person name="Sakai H."/>
            <person name="Sato Y."/>
            <person name="Wilson G."/>
            <person name="Kumar K."/>
            <person name="McCouch S."/>
            <person name="Juretic N."/>
            <person name="Hoen D."/>
            <person name="Wright S."/>
            <person name="Bruskiewich R."/>
            <person name="Bureau T."/>
            <person name="Miyao A."/>
            <person name="Hirochika H."/>
            <person name="Nishikawa T."/>
            <person name="Kadowaki K."/>
            <person name="Sugiura M."/>
            <person name="Burr B."/>
            <person name="Sasaki T."/>
        </authorList>
    </citation>
    <scope>NUCLEOTIDE SEQUENCE [LARGE SCALE GENOMIC DNA]</scope>
    <source>
        <strain evidence="2">cv. Nipponbare</strain>
    </source>
</reference>
<dbReference type="Gene3D" id="1.10.10.10">
    <property type="entry name" value="Winged helix-like DNA-binding domain superfamily/Winged helix DNA-binding domain"/>
    <property type="match status" value="1"/>
</dbReference>
<dbReference type="Proteomes" id="UP000059680">
    <property type="component" value="Chromosome 12"/>
</dbReference>
<reference evidence="1 2" key="2">
    <citation type="journal article" date="2013" name="Plant Cell Physiol.">
        <title>Rice Annotation Project Database (RAP-DB): an integrative and interactive database for rice genomics.</title>
        <authorList>
            <person name="Sakai H."/>
            <person name="Lee S.S."/>
            <person name="Tanaka T."/>
            <person name="Numa H."/>
            <person name="Kim J."/>
            <person name="Kawahara Y."/>
            <person name="Wakimoto H."/>
            <person name="Yang C.C."/>
            <person name="Iwamoto M."/>
            <person name="Abe T."/>
            <person name="Yamada Y."/>
            <person name="Muto A."/>
            <person name="Inokuchi H."/>
            <person name="Ikemura T."/>
            <person name="Matsumoto T."/>
            <person name="Sasaki T."/>
            <person name="Itoh T."/>
        </authorList>
    </citation>
    <scope>NUCLEOTIDE SEQUENCE [LARGE SCALE GENOMIC DNA]</scope>
    <source>
        <strain evidence="2">cv. Nipponbare</strain>
    </source>
</reference>
<dbReference type="FunCoup" id="A0A0P0YC87">
    <property type="interactions" value="2"/>
</dbReference>
<sequence length="167" mass="19111">MLTKSEKLIEKLSMLVHWMSHSPFSLAFAAAFSRETVVKGEDKVFKESVNLDQEDLELIEEAKLILKKCKGLPLAIVTIGGFLASRPKTALEWRKLNEHISAELETNLELEAIRAVLNISYDGLPYHLKSCFLYLSIFPQDDKISRKRLVRRWCAEGYSRELLDKSA</sequence>
<accession>A0A0P0YC87</accession>
<dbReference type="InterPro" id="IPR042197">
    <property type="entry name" value="Apaf_helical"/>
</dbReference>
<dbReference type="GO" id="GO:0043531">
    <property type="term" value="F:ADP binding"/>
    <property type="evidence" value="ECO:0007669"/>
    <property type="project" value="InterPro"/>
</dbReference>
<dbReference type="InterPro" id="IPR044974">
    <property type="entry name" value="Disease_R_plants"/>
</dbReference>
<dbReference type="InterPro" id="IPR036388">
    <property type="entry name" value="WH-like_DNA-bd_sf"/>
</dbReference>
<evidence type="ECO:0000313" key="1">
    <source>
        <dbReference type="EMBL" id="BAT17632.1"/>
    </source>
</evidence>
<dbReference type="InterPro" id="IPR027417">
    <property type="entry name" value="P-loop_NTPase"/>
</dbReference>
<dbReference type="PANTHER" id="PTHR23155">
    <property type="entry name" value="DISEASE RESISTANCE PROTEIN RP"/>
    <property type="match status" value="1"/>
</dbReference>
<dbReference type="STRING" id="39947.A0A0P0YC87"/>
<dbReference type="AlphaFoldDB" id="A0A0P0YC87"/>
<reference evidence="1 2" key="3">
    <citation type="journal article" date="2013" name="Rice">
        <title>Improvement of the Oryza sativa Nipponbare reference genome using next generation sequence and optical map data.</title>
        <authorList>
            <person name="Kawahara Y."/>
            <person name="de la Bastide M."/>
            <person name="Hamilton J.P."/>
            <person name="Kanamori H."/>
            <person name="McCombie W.R."/>
            <person name="Ouyang S."/>
            <person name="Schwartz D.C."/>
            <person name="Tanaka T."/>
            <person name="Wu J."/>
            <person name="Zhou S."/>
            <person name="Childs K.L."/>
            <person name="Davidson R.M."/>
            <person name="Lin H."/>
            <person name="Quesada-Ocampo L."/>
            <person name="Vaillancourt B."/>
            <person name="Sakai H."/>
            <person name="Lee S.S."/>
            <person name="Kim J."/>
            <person name="Numa H."/>
            <person name="Itoh T."/>
            <person name="Buell C.R."/>
            <person name="Matsumoto T."/>
        </authorList>
    </citation>
    <scope>NUCLEOTIDE SEQUENCE [LARGE SCALE GENOMIC DNA]</scope>
    <source>
        <strain evidence="2">cv. Nipponbare</strain>
    </source>
</reference>
<dbReference type="GO" id="GO:0006952">
    <property type="term" value="P:defense response"/>
    <property type="evidence" value="ECO:0007669"/>
    <property type="project" value="InterPro"/>
</dbReference>
<gene>
    <name evidence="1" type="ordered locus">Os12g0559600</name>
    <name evidence="1" type="ORF">OSNPB_120559600</name>
</gene>
<dbReference type="Gene3D" id="1.10.8.430">
    <property type="entry name" value="Helical domain of apoptotic protease-activating factors"/>
    <property type="match status" value="1"/>
</dbReference>
<dbReference type="PaxDb" id="39947-A0A0P0YC87"/>
<dbReference type="eggNOG" id="KOG4658">
    <property type="taxonomic scope" value="Eukaryota"/>
</dbReference>
<evidence type="ECO:0000313" key="2">
    <source>
        <dbReference type="Proteomes" id="UP000059680"/>
    </source>
</evidence>
<dbReference type="SUPFAM" id="SSF52540">
    <property type="entry name" value="P-loop containing nucleoside triphosphate hydrolases"/>
    <property type="match status" value="1"/>
</dbReference>
<organism evidence="1 2">
    <name type="scientific">Oryza sativa subsp. japonica</name>
    <name type="common">Rice</name>
    <dbReference type="NCBI Taxonomy" id="39947"/>
    <lineage>
        <taxon>Eukaryota</taxon>
        <taxon>Viridiplantae</taxon>
        <taxon>Streptophyta</taxon>
        <taxon>Embryophyta</taxon>
        <taxon>Tracheophyta</taxon>
        <taxon>Spermatophyta</taxon>
        <taxon>Magnoliopsida</taxon>
        <taxon>Liliopsida</taxon>
        <taxon>Poales</taxon>
        <taxon>Poaceae</taxon>
        <taxon>BOP clade</taxon>
        <taxon>Oryzoideae</taxon>
        <taxon>Oryzeae</taxon>
        <taxon>Oryzinae</taxon>
        <taxon>Oryza</taxon>
        <taxon>Oryza sativa</taxon>
    </lineage>
</organism>
<dbReference type="InParanoid" id="A0A0P0YC87"/>
<keyword evidence="2" id="KW-1185">Reference proteome</keyword>
<name>A0A0P0YC87_ORYSJ</name>
<dbReference type="OMA" id="CPRRIWE"/>
<proteinExistence type="predicted"/>
<dbReference type="SMR" id="A0A0P0YC87"/>
<protein>
    <submittedName>
        <fullName evidence="1">Os12g0559600 protein</fullName>
    </submittedName>
</protein>
<dbReference type="EMBL" id="AP014968">
    <property type="protein sequence ID" value="BAT17632.1"/>
    <property type="molecule type" value="Genomic_DNA"/>
</dbReference>